<dbReference type="EMBL" id="LAZR01035746">
    <property type="protein sequence ID" value="KKL26687.1"/>
    <property type="molecule type" value="Genomic_DNA"/>
</dbReference>
<feature type="region of interest" description="Disordered" evidence="1">
    <location>
        <begin position="94"/>
        <end position="113"/>
    </location>
</feature>
<proteinExistence type="predicted"/>
<accession>A0A0F9CJQ3</accession>
<gene>
    <name evidence="2" type="ORF">LCGC14_2392800</name>
</gene>
<dbReference type="AlphaFoldDB" id="A0A0F9CJQ3"/>
<reference evidence="2" key="1">
    <citation type="journal article" date="2015" name="Nature">
        <title>Complex archaea that bridge the gap between prokaryotes and eukaryotes.</title>
        <authorList>
            <person name="Spang A."/>
            <person name="Saw J.H."/>
            <person name="Jorgensen S.L."/>
            <person name="Zaremba-Niedzwiedzka K."/>
            <person name="Martijn J."/>
            <person name="Lind A.E."/>
            <person name="van Eijk R."/>
            <person name="Schleper C."/>
            <person name="Guy L."/>
            <person name="Ettema T.J."/>
        </authorList>
    </citation>
    <scope>NUCLEOTIDE SEQUENCE</scope>
</reference>
<evidence type="ECO:0000313" key="2">
    <source>
        <dbReference type="EMBL" id="KKL26687.1"/>
    </source>
</evidence>
<feature type="compositionally biased region" description="Basic residues" evidence="1">
    <location>
        <begin position="103"/>
        <end position="113"/>
    </location>
</feature>
<protein>
    <submittedName>
        <fullName evidence="2">Uncharacterized protein</fullName>
    </submittedName>
</protein>
<evidence type="ECO:0000256" key="1">
    <source>
        <dbReference type="SAM" id="MobiDB-lite"/>
    </source>
</evidence>
<name>A0A0F9CJQ3_9ZZZZ</name>
<organism evidence="2">
    <name type="scientific">marine sediment metagenome</name>
    <dbReference type="NCBI Taxonomy" id="412755"/>
    <lineage>
        <taxon>unclassified sequences</taxon>
        <taxon>metagenomes</taxon>
        <taxon>ecological metagenomes</taxon>
    </lineage>
</organism>
<comment type="caution">
    <text evidence="2">The sequence shown here is derived from an EMBL/GenBank/DDBJ whole genome shotgun (WGS) entry which is preliminary data.</text>
</comment>
<sequence length="113" mass="12458">MNKDETTLLIKLPPELKASFQGLCKFRGVSVSAELRRFMADEVANTAHGMTTKDNIKPDKPSHARVSLPKPDKVVTHRKSYKDAVQAELVLPSATQSAINASNKRKKAKSSKK</sequence>